<sequence>MGIMNYGPALAQVGGDSFGWDPALLLPASYDIFWSLVVLVVLLLFFWKFVLPQLNKMLDERAAKIEGGMEKAAAVQAEADARRDEYEKLLADARTEAAEIREKARAEGESIKAEKKQETQNELDRMTKSAKEQIEAERQSAIVSLRQEVGTLAIDLASGVVGENLSDDQRSAAYVDRFLSELDETAGTNR</sequence>
<comment type="subunit">
    <text evidence="13 14">F-type ATPases have 2 components, F(1) - the catalytic core - and F(0) - the membrane proton channel. F(1) has five subunits: alpha(3), beta(3), gamma(1), delta(1), epsilon(1). F(0) has three main subunits: a(1), b(2) and c(10-14). The alpha and beta chains form an alternating ring which encloses part of the gamma chain. F(1) is attached to F(0) by a central stalk formed by the gamma and epsilon chains, while a peripheral stalk is formed by the delta and b chains.</text>
</comment>
<dbReference type="InterPro" id="IPR028987">
    <property type="entry name" value="ATP_synth_B-like_membr_sf"/>
</dbReference>
<evidence type="ECO:0000256" key="14">
    <source>
        <dbReference type="HAMAP-Rule" id="MF_01398"/>
    </source>
</evidence>
<dbReference type="InterPro" id="IPR005864">
    <property type="entry name" value="ATP_synth_F0_bsu_bac"/>
</dbReference>
<comment type="function">
    <text evidence="12 14">F(1)F(0) ATP synthase produces ATP from ADP in the presence of a proton or sodium gradient. F-type ATPases consist of two structural domains, F(1) containing the extramembraneous catalytic core and F(0) containing the membrane proton channel, linked together by a central stalk and a peripheral stalk. During catalysis, ATP synthesis in the catalytic domain of F(1) is coupled via a rotary mechanism of the central stalk subunits to proton translocation.</text>
</comment>
<feature type="transmembrane region" description="Helical" evidence="14">
    <location>
        <begin position="32"/>
        <end position="51"/>
    </location>
</feature>
<dbReference type="PANTHER" id="PTHR33445:SF1">
    <property type="entry name" value="ATP SYNTHASE SUBUNIT B"/>
    <property type="match status" value="1"/>
</dbReference>
<comment type="subcellular location">
    <subcellularLocation>
        <location evidence="1 14">Cell membrane</location>
        <topology evidence="1 14">Single-pass membrane protein</topology>
    </subcellularLocation>
</comment>
<evidence type="ECO:0000256" key="11">
    <source>
        <dbReference type="ARBA" id="ARBA00023310"/>
    </source>
</evidence>
<reference evidence="18" key="1">
    <citation type="journal article" date="2019" name="Int. J. Syst. Evol. Microbiol.">
        <title>The Global Catalogue of Microorganisms (GCM) 10K type strain sequencing project: providing services to taxonomists for standard genome sequencing and annotation.</title>
        <authorList>
            <consortium name="The Broad Institute Genomics Platform"/>
            <consortium name="The Broad Institute Genome Sequencing Center for Infectious Disease"/>
            <person name="Wu L."/>
            <person name="Ma J."/>
        </authorList>
    </citation>
    <scope>NUCLEOTIDE SEQUENCE [LARGE SCALE GENOMIC DNA]</scope>
    <source>
        <strain evidence="18">TISTR 1514</strain>
    </source>
</reference>
<keyword evidence="18" id="KW-1185">Reference proteome</keyword>
<evidence type="ECO:0000256" key="12">
    <source>
        <dbReference type="ARBA" id="ARBA00025198"/>
    </source>
</evidence>
<proteinExistence type="inferred from homology"/>
<dbReference type="PANTHER" id="PTHR33445">
    <property type="entry name" value="ATP SYNTHASE SUBUNIT B', CHLOROPLASTIC"/>
    <property type="match status" value="1"/>
</dbReference>
<protein>
    <recommendedName>
        <fullName evidence="14">ATP synthase subunit b</fullName>
    </recommendedName>
    <alternativeName>
        <fullName evidence="14">ATP synthase F(0) sector subunit b</fullName>
    </alternativeName>
    <alternativeName>
        <fullName evidence="14">ATPase subunit I</fullName>
    </alternativeName>
    <alternativeName>
        <fullName evidence="14">F-type ATPase subunit b</fullName>
        <shortName evidence="14">F-ATPase subunit b</shortName>
    </alternativeName>
</protein>
<evidence type="ECO:0000256" key="6">
    <source>
        <dbReference type="ARBA" id="ARBA00022692"/>
    </source>
</evidence>
<evidence type="ECO:0000256" key="8">
    <source>
        <dbReference type="ARBA" id="ARBA00022989"/>
    </source>
</evidence>
<keyword evidence="6 14" id="KW-0812">Transmembrane</keyword>
<evidence type="ECO:0000256" key="4">
    <source>
        <dbReference type="ARBA" id="ARBA00022475"/>
    </source>
</evidence>
<dbReference type="Pfam" id="PF00430">
    <property type="entry name" value="ATP-synt_B"/>
    <property type="match status" value="1"/>
</dbReference>
<comment type="function">
    <text evidence="14">Component of the F(0) channel, it forms part of the peripheral stalk, linking F(1) to F(0).</text>
</comment>
<evidence type="ECO:0000256" key="15">
    <source>
        <dbReference type="RuleBase" id="RU003848"/>
    </source>
</evidence>
<evidence type="ECO:0000313" key="17">
    <source>
        <dbReference type="EMBL" id="MFD2758523.1"/>
    </source>
</evidence>
<keyword evidence="3 14" id="KW-0813">Transport</keyword>
<keyword evidence="10 14" id="KW-0472">Membrane</keyword>
<name>A0ABW5UYR3_9MICO</name>
<organism evidence="17 18">
    <name type="scientific">Gulosibacter faecalis</name>
    <dbReference type="NCBI Taxonomy" id="272240"/>
    <lineage>
        <taxon>Bacteria</taxon>
        <taxon>Bacillati</taxon>
        <taxon>Actinomycetota</taxon>
        <taxon>Actinomycetes</taxon>
        <taxon>Micrococcales</taxon>
        <taxon>Microbacteriaceae</taxon>
        <taxon>Gulosibacter</taxon>
    </lineage>
</organism>
<keyword evidence="11 14" id="KW-0066">ATP synthesis</keyword>
<dbReference type="SUPFAM" id="SSF81573">
    <property type="entry name" value="F1F0 ATP synthase subunit B, membrane domain"/>
    <property type="match status" value="1"/>
</dbReference>
<dbReference type="CDD" id="cd06503">
    <property type="entry name" value="ATP-synt_Fo_b"/>
    <property type="match status" value="1"/>
</dbReference>
<keyword evidence="8 14" id="KW-1133">Transmembrane helix</keyword>
<dbReference type="Proteomes" id="UP001597492">
    <property type="component" value="Unassembled WGS sequence"/>
</dbReference>
<keyword evidence="4 14" id="KW-1003">Cell membrane</keyword>
<dbReference type="NCBIfam" id="NF004412">
    <property type="entry name" value="PRK05759.1-3"/>
    <property type="match status" value="1"/>
</dbReference>
<dbReference type="NCBIfam" id="TIGR01144">
    <property type="entry name" value="ATP_synt_b"/>
    <property type="match status" value="1"/>
</dbReference>
<dbReference type="Gene3D" id="1.20.5.620">
    <property type="entry name" value="F1F0 ATP synthase subunit B, membrane domain"/>
    <property type="match status" value="1"/>
</dbReference>
<gene>
    <name evidence="14" type="primary">atpF</name>
    <name evidence="17" type="ORF">ACFSW7_09045</name>
</gene>
<evidence type="ECO:0000256" key="1">
    <source>
        <dbReference type="ARBA" id="ARBA00004162"/>
    </source>
</evidence>
<evidence type="ECO:0000256" key="3">
    <source>
        <dbReference type="ARBA" id="ARBA00022448"/>
    </source>
</evidence>
<comment type="similarity">
    <text evidence="2 14 15">Belongs to the ATPase B chain family.</text>
</comment>
<evidence type="ECO:0000256" key="13">
    <source>
        <dbReference type="ARBA" id="ARBA00025830"/>
    </source>
</evidence>
<dbReference type="EMBL" id="JBHUNE010000006">
    <property type="protein sequence ID" value="MFD2758523.1"/>
    <property type="molecule type" value="Genomic_DNA"/>
</dbReference>
<keyword evidence="16" id="KW-0175">Coiled coil</keyword>
<evidence type="ECO:0000256" key="5">
    <source>
        <dbReference type="ARBA" id="ARBA00022547"/>
    </source>
</evidence>
<keyword evidence="9 14" id="KW-0406">Ion transport</keyword>
<comment type="caution">
    <text evidence="17">The sequence shown here is derived from an EMBL/GenBank/DDBJ whole genome shotgun (WGS) entry which is preliminary data.</text>
</comment>
<keyword evidence="5 14" id="KW-0138">CF(0)</keyword>
<dbReference type="RefSeq" id="WP_019617734.1">
    <property type="nucleotide sequence ID" value="NZ_JBHUNE010000006.1"/>
</dbReference>
<dbReference type="InterPro" id="IPR002146">
    <property type="entry name" value="ATP_synth_b/b'su_bac/chlpt"/>
</dbReference>
<evidence type="ECO:0000313" key="18">
    <source>
        <dbReference type="Proteomes" id="UP001597492"/>
    </source>
</evidence>
<evidence type="ECO:0000256" key="9">
    <source>
        <dbReference type="ARBA" id="ARBA00023065"/>
    </source>
</evidence>
<dbReference type="HAMAP" id="MF_01398">
    <property type="entry name" value="ATP_synth_b_bprime"/>
    <property type="match status" value="1"/>
</dbReference>
<evidence type="ECO:0000256" key="16">
    <source>
        <dbReference type="SAM" id="Coils"/>
    </source>
</evidence>
<feature type="coiled-coil region" evidence="16">
    <location>
        <begin position="76"/>
        <end position="136"/>
    </location>
</feature>
<evidence type="ECO:0000256" key="10">
    <source>
        <dbReference type="ARBA" id="ARBA00023136"/>
    </source>
</evidence>
<dbReference type="InterPro" id="IPR050059">
    <property type="entry name" value="ATP_synthase_B_chain"/>
</dbReference>
<evidence type="ECO:0000256" key="2">
    <source>
        <dbReference type="ARBA" id="ARBA00005513"/>
    </source>
</evidence>
<accession>A0ABW5UYR3</accession>
<evidence type="ECO:0000256" key="7">
    <source>
        <dbReference type="ARBA" id="ARBA00022781"/>
    </source>
</evidence>
<keyword evidence="7 14" id="KW-0375">Hydrogen ion transport</keyword>